<dbReference type="InterPro" id="IPR027417">
    <property type="entry name" value="P-loop_NTPase"/>
</dbReference>
<keyword evidence="2" id="KW-0547">Nucleotide-binding</keyword>
<dbReference type="Gene3D" id="1.10.10.160">
    <property type="match status" value="1"/>
</dbReference>
<proteinExistence type="predicted"/>
<dbReference type="Pfam" id="PF17946">
    <property type="entry name" value="RecC_C"/>
    <property type="match status" value="1"/>
</dbReference>
<dbReference type="PIRSF" id="PIRSF000980">
    <property type="entry name" value="RecC"/>
    <property type="match status" value="1"/>
</dbReference>
<dbReference type="InterPro" id="IPR013986">
    <property type="entry name" value="DExx_box_DNA_helicase_dom_sf"/>
</dbReference>
<evidence type="ECO:0000256" key="3">
    <source>
        <dbReference type="ARBA" id="ARBA00022763"/>
    </source>
</evidence>
<dbReference type="GO" id="GO:0008854">
    <property type="term" value="F:exodeoxyribonuclease V activity"/>
    <property type="evidence" value="ECO:0007669"/>
    <property type="project" value="UniProtKB-EC"/>
</dbReference>
<dbReference type="InterPro" id="IPR011335">
    <property type="entry name" value="Restrct_endonuc-II-like"/>
</dbReference>
<dbReference type="SUPFAM" id="SSF52980">
    <property type="entry name" value="Restriction endonuclease-like"/>
    <property type="match status" value="1"/>
</dbReference>
<keyword evidence="9" id="KW-0234">DNA repair</keyword>
<dbReference type="AlphaFoldDB" id="A0A921JR44"/>
<dbReference type="GO" id="GO:0006310">
    <property type="term" value="P:DNA recombination"/>
    <property type="evidence" value="ECO:0007669"/>
    <property type="project" value="TreeGrafter"/>
</dbReference>
<feature type="region of interest" description="Disordered" evidence="10">
    <location>
        <begin position="668"/>
        <end position="690"/>
    </location>
</feature>
<reference evidence="12" key="2">
    <citation type="submission" date="2021-09" db="EMBL/GenBank/DDBJ databases">
        <authorList>
            <person name="Gilroy R."/>
        </authorList>
    </citation>
    <scope>NUCLEOTIDE SEQUENCE</scope>
    <source>
        <strain evidence="12">ChiGjej3B3-7470</strain>
    </source>
</reference>
<keyword evidence="7" id="KW-0067">ATP-binding</keyword>
<dbReference type="SUPFAM" id="SSF52540">
    <property type="entry name" value="P-loop containing nucleoside triphosphate hydrolases"/>
    <property type="match status" value="2"/>
</dbReference>
<dbReference type="InterPro" id="IPR041500">
    <property type="entry name" value="RecC_C"/>
</dbReference>
<sequence>MGLQLIRGASWAGLMDALTDELKSQQTDPFLRSRVVVASRATGRIVGQEVARRLGISAGTDFLSPADLMRSLAEKAGVVRERSQWLGSAFDLAVWDSLAPVGEQFGVMGRALSPVSARPGRRRATATRLARLFRSYFDLAPQLIESWLAGEDAGLNGEALPEHLAWQPELLRTACSVLEIDPGESLSAMTEAAASFTVPTLLLAVDHLTAPQHQVLSALSSSGGVIAYQPSHTPGDQWASELAESTSELDDAPAGSPRVAVHGSHGPARQVEVLREALTAAFDEDQTLEPRDVVIVCPQPDRYLHLLDATFRPAGPDAHPGRGLRVQPVGREAANPVLSLIVALLRLRESRATASGLLELLLAPPIAHRWHFTDRQALTDLVSGAGVHWGLDGEHRKLFHLDGINQSTWMRGLDRLLVGLAVPTGVSAGLAISGTEAVTSSDMSIVGSLAEVISRLRKLAADTAQTRTITDWVVVSKQAITELFGLPFDDAWQILHAQATLARFASDHAGRDTQLTAHEFAALLADAAEPLRARLAAGNGSMPVVGLGELQHVPFKVVALLGITDDVVPGRNQQLPESVDLGDATPNLRARKLGQLLSHAKAASQLIVVSESRSTHTNEAIATPVALSWLFESLGVTPSQVQHPATATAEANFTSGRSYDRAALHGAVARRRRASSQPSPARRRREVARTAPILSTPSQITLKQLEAFLTDPAKAFLRSTLGVRLYREAQLDDDVPLTLDSLSQWQVTNDLVKAVEAGLTVTDVEAEYREREVLPPDALGGVALDKAKQGARELWEHAESDWSRPTAQHAINLTITLADGSTTHVVDKVVTRGGQVIGLTPSKGIDKILAPWLDALALAASGQPHQGRLHQLTNGQYGALDHLSTSLPTMNEHEALANLTTLVEAYVAGQHRLIPAPAVLAIKYARQAAANRVVEADWAGVLGERRNNPWPGYGTREQPTAWQLFYEPSLSDLTDEPLVSSDPHNGEPSGFRAWAVHLYSPLASRVGEEE</sequence>
<feature type="region of interest" description="Disordered" evidence="10">
    <location>
        <begin position="235"/>
        <end position="265"/>
    </location>
</feature>
<dbReference type="Proteomes" id="UP000712713">
    <property type="component" value="Unassembled WGS sequence"/>
</dbReference>
<evidence type="ECO:0000256" key="9">
    <source>
        <dbReference type="ARBA" id="ARBA00023204"/>
    </source>
</evidence>
<dbReference type="GO" id="GO:0004386">
    <property type="term" value="F:helicase activity"/>
    <property type="evidence" value="ECO:0007669"/>
    <property type="project" value="UniProtKB-KW"/>
</dbReference>
<dbReference type="Pfam" id="PF04257">
    <property type="entry name" value="Exonuc_V_gamma"/>
    <property type="match status" value="1"/>
</dbReference>
<evidence type="ECO:0000259" key="11">
    <source>
        <dbReference type="Pfam" id="PF17946"/>
    </source>
</evidence>
<evidence type="ECO:0000256" key="7">
    <source>
        <dbReference type="ARBA" id="ARBA00022840"/>
    </source>
</evidence>
<keyword evidence="3" id="KW-0227">DNA damage</keyword>
<dbReference type="GO" id="GO:0005524">
    <property type="term" value="F:ATP binding"/>
    <property type="evidence" value="ECO:0007669"/>
    <property type="project" value="UniProtKB-KW"/>
</dbReference>
<dbReference type="PANTHER" id="PTHR30591:SF1">
    <property type="entry name" value="RECBCD ENZYME SUBUNIT RECC"/>
    <property type="match status" value="1"/>
</dbReference>
<dbReference type="GO" id="GO:0009338">
    <property type="term" value="C:exodeoxyribonuclease V complex"/>
    <property type="evidence" value="ECO:0007669"/>
    <property type="project" value="InterPro"/>
</dbReference>
<evidence type="ECO:0000256" key="10">
    <source>
        <dbReference type="SAM" id="MobiDB-lite"/>
    </source>
</evidence>
<dbReference type="InterPro" id="IPR006697">
    <property type="entry name" value="RecC"/>
</dbReference>
<evidence type="ECO:0000256" key="6">
    <source>
        <dbReference type="ARBA" id="ARBA00022839"/>
    </source>
</evidence>
<evidence type="ECO:0000256" key="1">
    <source>
        <dbReference type="ARBA" id="ARBA00022722"/>
    </source>
</evidence>
<gene>
    <name evidence="12" type="ORF">K8V15_06780</name>
</gene>
<evidence type="ECO:0000256" key="8">
    <source>
        <dbReference type="ARBA" id="ARBA00023125"/>
    </source>
</evidence>
<dbReference type="EC" id="3.1.11.5" evidence="12"/>
<protein>
    <submittedName>
        <fullName evidence="12">Exodeoxyribonuclease V subunit gamma</fullName>
        <ecNumber evidence="12">3.1.11.5</ecNumber>
    </submittedName>
</protein>
<keyword evidence="5" id="KW-0347">Helicase</keyword>
<evidence type="ECO:0000313" key="13">
    <source>
        <dbReference type="Proteomes" id="UP000712713"/>
    </source>
</evidence>
<name>A0A921JR44_9ACTN</name>
<comment type="caution">
    <text evidence="12">The sequence shown here is derived from an EMBL/GenBank/DDBJ whole genome shotgun (WGS) entry which is preliminary data.</text>
</comment>
<dbReference type="Gene3D" id="3.40.50.10930">
    <property type="match status" value="1"/>
</dbReference>
<keyword evidence="6" id="KW-0269">Exonuclease</keyword>
<evidence type="ECO:0000256" key="2">
    <source>
        <dbReference type="ARBA" id="ARBA00022741"/>
    </source>
</evidence>
<evidence type="ECO:0000256" key="4">
    <source>
        <dbReference type="ARBA" id="ARBA00022801"/>
    </source>
</evidence>
<evidence type="ECO:0000313" key="12">
    <source>
        <dbReference type="EMBL" id="HJE51667.1"/>
    </source>
</evidence>
<keyword evidence="1" id="KW-0540">Nuclease</keyword>
<keyword evidence="4 12" id="KW-0378">Hydrolase</keyword>
<reference evidence="12" key="1">
    <citation type="journal article" date="2021" name="PeerJ">
        <title>Extensive microbial diversity within the chicken gut microbiome revealed by metagenomics and culture.</title>
        <authorList>
            <person name="Gilroy R."/>
            <person name="Ravi A."/>
            <person name="Getino M."/>
            <person name="Pursley I."/>
            <person name="Horton D.L."/>
            <person name="Alikhan N.F."/>
            <person name="Baker D."/>
            <person name="Gharbi K."/>
            <person name="Hall N."/>
            <person name="Watson M."/>
            <person name="Adriaenssens E.M."/>
            <person name="Foster-Nyarko E."/>
            <person name="Jarju S."/>
            <person name="Secka A."/>
            <person name="Antonio M."/>
            <person name="Oren A."/>
            <person name="Chaudhuri R.R."/>
            <person name="La Ragione R."/>
            <person name="Hildebrand F."/>
            <person name="Pallen M.J."/>
        </authorList>
    </citation>
    <scope>NUCLEOTIDE SEQUENCE</scope>
    <source>
        <strain evidence="12">ChiGjej3B3-7470</strain>
    </source>
</reference>
<evidence type="ECO:0000256" key="5">
    <source>
        <dbReference type="ARBA" id="ARBA00022806"/>
    </source>
</evidence>
<dbReference type="GO" id="GO:0006281">
    <property type="term" value="P:DNA repair"/>
    <property type="evidence" value="ECO:0007669"/>
    <property type="project" value="UniProtKB-KW"/>
</dbReference>
<dbReference type="EMBL" id="DYZF01000173">
    <property type="protein sequence ID" value="HJE51667.1"/>
    <property type="molecule type" value="Genomic_DNA"/>
</dbReference>
<organism evidence="12 13">
    <name type="scientific">Tessaracoccus flavescens</name>
    <dbReference type="NCBI Taxonomy" id="399497"/>
    <lineage>
        <taxon>Bacteria</taxon>
        <taxon>Bacillati</taxon>
        <taxon>Actinomycetota</taxon>
        <taxon>Actinomycetes</taxon>
        <taxon>Propionibacteriales</taxon>
        <taxon>Propionibacteriaceae</taxon>
        <taxon>Tessaracoccus</taxon>
    </lineage>
</organism>
<keyword evidence="8" id="KW-0238">DNA-binding</keyword>
<dbReference type="PANTHER" id="PTHR30591">
    <property type="entry name" value="RECBCD ENZYME SUBUNIT RECC"/>
    <property type="match status" value="1"/>
</dbReference>
<dbReference type="Gene3D" id="1.10.486.10">
    <property type="entry name" value="PCRA, domain 4"/>
    <property type="match status" value="1"/>
</dbReference>
<dbReference type="GO" id="GO:0003677">
    <property type="term" value="F:DNA binding"/>
    <property type="evidence" value="ECO:0007669"/>
    <property type="project" value="UniProtKB-KW"/>
</dbReference>
<accession>A0A921JR44</accession>
<feature type="domain" description="RecC C-terminal" evidence="11">
    <location>
        <begin position="698"/>
        <end position="928"/>
    </location>
</feature>